<reference evidence="2 3" key="1">
    <citation type="journal article" date="2018" name="BMC Genomics">
        <title>Comparative genome analyses reveal sequence features reflecting distinct modes of host-adaptation between dicot and monocot powdery mildew.</title>
        <authorList>
            <person name="Wu Y."/>
            <person name="Ma X."/>
            <person name="Pan Z."/>
            <person name="Kale S.D."/>
            <person name="Song Y."/>
            <person name="King H."/>
            <person name="Zhang Q."/>
            <person name="Presley C."/>
            <person name="Deng X."/>
            <person name="Wei C.I."/>
            <person name="Xiao S."/>
        </authorList>
    </citation>
    <scope>NUCLEOTIDE SEQUENCE [LARGE SCALE GENOMIC DNA]</scope>
    <source>
        <strain evidence="2">UCSC1</strain>
    </source>
</reference>
<organism evidence="2 3">
    <name type="scientific">Golovinomyces cichoracearum</name>
    <dbReference type="NCBI Taxonomy" id="62708"/>
    <lineage>
        <taxon>Eukaryota</taxon>
        <taxon>Fungi</taxon>
        <taxon>Dikarya</taxon>
        <taxon>Ascomycota</taxon>
        <taxon>Pezizomycotina</taxon>
        <taxon>Leotiomycetes</taxon>
        <taxon>Erysiphales</taxon>
        <taxon>Erysiphaceae</taxon>
        <taxon>Golovinomyces</taxon>
    </lineage>
</organism>
<comment type="caution">
    <text evidence="2">The sequence shown here is derived from an EMBL/GenBank/DDBJ whole genome shotgun (WGS) entry which is preliminary data.</text>
</comment>
<protein>
    <submittedName>
        <fullName evidence="2">Uncharacterized protein</fullName>
    </submittedName>
</protein>
<feature type="region of interest" description="Disordered" evidence="1">
    <location>
        <begin position="84"/>
        <end position="135"/>
    </location>
</feature>
<feature type="non-terminal residue" evidence="2">
    <location>
        <position position="210"/>
    </location>
</feature>
<evidence type="ECO:0000313" key="2">
    <source>
        <dbReference type="EMBL" id="RKF76986.1"/>
    </source>
</evidence>
<dbReference type="Proteomes" id="UP000285405">
    <property type="component" value="Unassembled WGS sequence"/>
</dbReference>
<sequence>MPNQGDTVLSQEINVQGDSSWRVDAGGTSTVKGLAKATRERFDKVETSLTIVDRRTIIMESTLAVILKKLEKLESRDERKKLETVVETEKGETDVNESNYGVDSTEDEPNTRGILNKERTYGGHNGDLNPDDSERNFDGSLNIYRMVQYPERQHTKNESERFEKSIWPEVRIASDIKRKVFQIKGLPDGAHKFKVYLNNSWKLVQASDLS</sequence>
<evidence type="ECO:0000313" key="3">
    <source>
        <dbReference type="Proteomes" id="UP000285405"/>
    </source>
</evidence>
<gene>
    <name evidence="2" type="ORF">GcC1_067034</name>
</gene>
<dbReference type="AlphaFoldDB" id="A0A420IR20"/>
<proteinExistence type="predicted"/>
<name>A0A420IR20_9PEZI</name>
<accession>A0A420IR20</accession>
<dbReference type="OrthoDB" id="10339646at2759"/>
<evidence type="ECO:0000256" key="1">
    <source>
        <dbReference type="SAM" id="MobiDB-lite"/>
    </source>
</evidence>
<feature type="compositionally biased region" description="Basic and acidic residues" evidence="1">
    <location>
        <begin position="84"/>
        <end position="93"/>
    </location>
</feature>
<dbReference type="EMBL" id="MCBR01006769">
    <property type="protein sequence ID" value="RKF76986.1"/>
    <property type="molecule type" value="Genomic_DNA"/>
</dbReference>